<keyword evidence="1" id="KW-1133">Transmembrane helix</keyword>
<sequence>MGLAIGGVIANWFGVLIVYMCSLEDQIYGSILPIACISALISTIGILFAGDNKKIASILIIIGSIIFVPLGLIGIFGARQITNLANEKTLEERRNS</sequence>
<keyword evidence="1" id="KW-0472">Membrane</keyword>
<dbReference type="AlphaFoldDB" id="A0A2V4E308"/>
<feature type="transmembrane region" description="Helical" evidence="1">
    <location>
        <begin position="55"/>
        <end position="78"/>
    </location>
</feature>
<feature type="transmembrane region" description="Helical" evidence="1">
    <location>
        <begin position="6"/>
        <end position="23"/>
    </location>
</feature>
<feature type="transmembrane region" description="Helical" evidence="1">
    <location>
        <begin position="30"/>
        <end position="49"/>
    </location>
</feature>
<proteinExistence type="predicted"/>
<evidence type="ECO:0000313" key="2">
    <source>
        <dbReference type="EMBL" id="PXZ07620.1"/>
    </source>
</evidence>
<protein>
    <submittedName>
        <fullName evidence="2">Uncharacterized protein</fullName>
    </submittedName>
</protein>
<reference evidence="2 3" key="1">
    <citation type="submission" date="2018-05" db="EMBL/GenBank/DDBJ databases">
        <title>Reference genomes for bee gut microbiota database.</title>
        <authorList>
            <person name="Ellegaard K.M."/>
        </authorList>
    </citation>
    <scope>NUCLEOTIDE SEQUENCE [LARGE SCALE GENOMIC DNA]</scope>
    <source>
        <strain evidence="2 3">ESL0182</strain>
    </source>
</reference>
<dbReference type="Proteomes" id="UP000247932">
    <property type="component" value="Unassembled WGS sequence"/>
</dbReference>
<evidence type="ECO:0000256" key="1">
    <source>
        <dbReference type="SAM" id="Phobius"/>
    </source>
</evidence>
<accession>A0A2V4E308</accession>
<dbReference type="EMBL" id="QGLR01000009">
    <property type="protein sequence ID" value="PXZ07620.1"/>
    <property type="molecule type" value="Genomic_DNA"/>
</dbReference>
<name>A0A2V4E308_9GAMM</name>
<dbReference type="OrthoDB" id="7067718at2"/>
<keyword evidence="1" id="KW-0812">Transmembrane</keyword>
<dbReference type="RefSeq" id="WP_110433371.1">
    <property type="nucleotide sequence ID" value="NZ_QGLR01000009.1"/>
</dbReference>
<organism evidence="2 3">
    <name type="scientific">Gilliamella apicola</name>
    <dbReference type="NCBI Taxonomy" id="1196095"/>
    <lineage>
        <taxon>Bacteria</taxon>
        <taxon>Pseudomonadati</taxon>
        <taxon>Pseudomonadota</taxon>
        <taxon>Gammaproteobacteria</taxon>
        <taxon>Orbales</taxon>
        <taxon>Orbaceae</taxon>
        <taxon>Gilliamella</taxon>
    </lineage>
</organism>
<keyword evidence="3" id="KW-1185">Reference proteome</keyword>
<comment type="caution">
    <text evidence="2">The sequence shown here is derived from an EMBL/GenBank/DDBJ whole genome shotgun (WGS) entry which is preliminary data.</text>
</comment>
<evidence type="ECO:0000313" key="3">
    <source>
        <dbReference type="Proteomes" id="UP000247932"/>
    </source>
</evidence>
<gene>
    <name evidence="2" type="ORF">DKK70_07175</name>
</gene>